<feature type="binding site" evidence="11">
    <location>
        <position position="96"/>
    </location>
    <ligand>
        <name>[4Fe-4S] cluster</name>
        <dbReference type="ChEBI" id="CHEBI:49883"/>
    </ligand>
</feature>
<comment type="similarity">
    <text evidence="11">Belongs to the class I-like SAM-binding methyltransferase superfamily. RNA M5U methyltransferase family. RlmD subfamily.</text>
</comment>
<dbReference type="InterPro" id="IPR030390">
    <property type="entry name" value="MeTrfase_TrmA_AS"/>
</dbReference>
<dbReference type="PROSITE" id="PS51687">
    <property type="entry name" value="SAM_MT_RNA_M5U"/>
    <property type="match status" value="1"/>
</dbReference>
<evidence type="ECO:0000256" key="13">
    <source>
        <dbReference type="PROSITE-ProRule" id="PRU10015"/>
    </source>
</evidence>
<organism evidence="15 16">
    <name type="scientific">Acinetobacter guillouiae</name>
    <name type="common">Acinetobacter genomosp. 11</name>
    <dbReference type="NCBI Taxonomy" id="106649"/>
    <lineage>
        <taxon>Bacteria</taxon>
        <taxon>Pseudomonadati</taxon>
        <taxon>Pseudomonadota</taxon>
        <taxon>Gammaproteobacteria</taxon>
        <taxon>Moraxellales</taxon>
        <taxon>Moraxellaceae</taxon>
        <taxon>Acinetobacter</taxon>
    </lineage>
</organism>
<dbReference type="PANTHER" id="PTHR11061:SF49">
    <property type="entry name" value="23S RRNA (URACIL(1939)-C(5))-METHYLTRANSFERASE RLMD"/>
    <property type="match status" value="1"/>
</dbReference>
<reference evidence="15" key="1">
    <citation type="submission" date="2021-07" db="EMBL/GenBank/DDBJ databases">
        <authorList>
            <person name="Fernandez M."/>
            <person name="Pereira P."/>
            <person name="Torres Tejerizo G.A."/>
            <person name="Gonzalez P."/>
            <person name="Agostini E."/>
        </authorList>
    </citation>
    <scope>NUCLEOTIDE SEQUENCE</scope>
    <source>
        <strain evidence="15">SFC 500-1A</strain>
    </source>
</reference>
<dbReference type="InterPro" id="IPR002792">
    <property type="entry name" value="TRAM_dom"/>
</dbReference>
<evidence type="ECO:0000256" key="11">
    <source>
        <dbReference type="HAMAP-Rule" id="MF_01010"/>
    </source>
</evidence>
<evidence type="ECO:0000256" key="2">
    <source>
        <dbReference type="ARBA" id="ARBA00022552"/>
    </source>
</evidence>
<dbReference type="InterPro" id="IPR029063">
    <property type="entry name" value="SAM-dependent_MTases_sf"/>
</dbReference>
<dbReference type="InterPro" id="IPR001566">
    <property type="entry name" value="23S_rRNA_MeTrfase_RlmD"/>
</dbReference>
<keyword evidence="3 11" id="KW-0489">Methyltransferase</keyword>
<evidence type="ECO:0000256" key="1">
    <source>
        <dbReference type="ARBA" id="ARBA00022485"/>
    </source>
</evidence>
<dbReference type="FunFam" id="3.40.50.150:FF:000009">
    <property type="entry name" value="23S rRNA (Uracil(1939)-C(5))-methyltransferase RlmD"/>
    <property type="match status" value="1"/>
</dbReference>
<dbReference type="AlphaFoldDB" id="A0A8X8KIL9"/>
<evidence type="ECO:0000256" key="5">
    <source>
        <dbReference type="ARBA" id="ARBA00022691"/>
    </source>
</evidence>
<evidence type="ECO:0000256" key="4">
    <source>
        <dbReference type="ARBA" id="ARBA00022679"/>
    </source>
</evidence>
<keyword evidence="8 11" id="KW-0411">Iron-sulfur</keyword>
<dbReference type="Pfam" id="PF01938">
    <property type="entry name" value="TRAM"/>
    <property type="match status" value="1"/>
</dbReference>
<dbReference type="NCBIfam" id="TIGR00479">
    <property type="entry name" value="rumA"/>
    <property type="match status" value="1"/>
</dbReference>
<dbReference type="GO" id="GO:0070041">
    <property type="term" value="F:rRNA (uridine-C5-)-methyltransferase activity"/>
    <property type="evidence" value="ECO:0007669"/>
    <property type="project" value="UniProtKB-UniRule"/>
</dbReference>
<feature type="active site" description="Nucleophile" evidence="11 12">
    <location>
        <position position="415"/>
    </location>
</feature>
<evidence type="ECO:0000256" key="6">
    <source>
        <dbReference type="ARBA" id="ARBA00022723"/>
    </source>
</evidence>
<dbReference type="GO" id="GO:0070475">
    <property type="term" value="P:rRNA base methylation"/>
    <property type="evidence" value="ECO:0007669"/>
    <property type="project" value="TreeGrafter"/>
</dbReference>
<dbReference type="GO" id="GO:0005506">
    <property type="term" value="F:iron ion binding"/>
    <property type="evidence" value="ECO:0007669"/>
    <property type="project" value="UniProtKB-UniRule"/>
</dbReference>
<dbReference type="HAMAP" id="MF_01010">
    <property type="entry name" value="23SrRNA_methyltr_RlmD"/>
    <property type="match status" value="1"/>
</dbReference>
<comment type="catalytic activity">
    <reaction evidence="9 11">
        <text>uridine(1939) in 23S rRNA + S-adenosyl-L-methionine = 5-methyluridine(1939) in 23S rRNA + S-adenosyl-L-homocysteine + H(+)</text>
        <dbReference type="Rhea" id="RHEA:42908"/>
        <dbReference type="Rhea" id="RHEA-COMP:10278"/>
        <dbReference type="Rhea" id="RHEA-COMP:10279"/>
        <dbReference type="ChEBI" id="CHEBI:15378"/>
        <dbReference type="ChEBI" id="CHEBI:57856"/>
        <dbReference type="ChEBI" id="CHEBI:59789"/>
        <dbReference type="ChEBI" id="CHEBI:65315"/>
        <dbReference type="ChEBI" id="CHEBI:74447"/>
        <dbReference type="EC" id="2.1.1.190"/>
    </reaction>
</comment>
<feature type="binding site" evidence="11">
    <location>
        <position position="90"/>
    </location>
    <ligand>
        <name>[4Fe-4S] cluster</name>
        <dbReference type="ChEBI" id="CHEBI:49883"/>
    </ligand>
</feature>
<dbReference type="EMBL" id="JAHWXT010000007">
    <property type="protein sequence ID" value="MCF0266262.1"/>
    <property type="molecule type" value="Genomic_DNA"/>
</dbReference>
<sequence>MKHRAKPRPSQLPQYIFKVERLSHEGRGIAHYGTELNHPSEKQGKKVFIRYALPGEIVKAQVTRQVSKLEEADSIELLSEPNPHRIQPICPHFGTCGGCNMQHIHPDEQIRLKQDVLKSHLSHFAGLVPEQWLAPLRSTRTDYRHKARIGVRYLAKQNKLLMGFREAQSNHLTAIETCKILDIELDQALPEIKALLESLKGKSCIGHIELAKGDSEISLLVRHTEKLKAHDVNLLQQYALQKQWQLYLQPAGVESVQRLDDAQADMHLHYRLKDFDIEFAFNPTDFTQVNPTVNPQMVNLACDLLELKAGETVLDLFCGLGNFSLPLAQRVGATGKVIAVEGSEAMVKRGTENALNNRISNVKFYSQDLTKDFSHYSWANQGFDALLIDPPRAGAEQVMHYLPKFGAQRIVYVSCNPATLARDAGILVQHGYQLTKAGVMDMFTHTGHVESIALFEKKLEINDL</sequence>
<accession>A0A8X8KIL9</accession>
<evidence type="ECO:0000256" key="7">
    <source>
        <dbReference type="ARBA" id="ARBA00023004"/>
    </source>
</evidence>
<dbReference type="GO" id="GO:0051539">
    <property type="term" value="F:4 iron, 4 sulfur cluster binding"/>
    <property type="evidence" value="ECO:0007669"/>
    <property type="project" value="UniProtKB-KW"/>
</dbReference>
<feature type="binding site" evidence="11">
    <location>
        <position position="99"/>
    </location>
    <ligand>
        <name>[4Fe-4S] cluster</name>
        <dbReference type="ChEBI" id="CHEBI:49883"/>
    </ligand>
</feature>
<feature type="binding site" evidence="11 12">
    <location>
        <position position="341"/>
    </location>
    <ligand>
        <name>S-adenosyl-L-methionine</name>
        <dbReference type="ChEBI" id="CHEBI:59789"/>
    </ligand>
</feature>
<comment type="caution">
    <text evidence="15">The sequence shown here is derived from an EMBL/GenBank/DDBJ whole genome shotgun (WGS) entry which is preliminary data.</text>
</comment>
<dbReference type="PANTHER" id="PTHR11061">
    <property type="entry name" value="RNA M5U METHYLTRANSFERASE"/>
    <property type="match status" value="1"/>
</dbReference>
<feature type="domain" description="TRAM" evidence="14">
    <location>
        <begin position="6"/>
        <end position="76"/>
    </location>
</feature>
<dbReference type="Gene3D" id="2.40.50.1070">
    <property type="match status" value="1"/>
</dbReference>
<evidence type="ECO:0000256" key="9">
    <source>
        <dbReference type="ARBA" id="ARBA00052756"/>
    </source>
</evidence>
<keyword evidence="1 11" id="KW-0004">4Fe-4S</keyword>
<dbReference type="EC" id="2.1.1.190" evidence="11"/>
<dbReference type="InterPro" id="IPR010280">
    <property type="entry name" value="U5_MeTrfase_fam"/>
</dbReference>
<feature type="binding site" evidence="11">
    <location>
        <position position="178"/>
    </location>
    <ligand>
        <name>[4Fe-4S] cluster</name>
        <dbReference type="ChEBI" id="CHEBI:49883"/>
    </ligand>
</feature>
<evidence type="ECO:0000256" key="3">
    <source>
        <dbReference type="ARBA" id="ARBA00022603"/>
    </source>
</evidence>
<dbReference type="InterPro" id="IPR012340">
    <property type="entry name" value="NA-bd_OB-fold"/>
</dbReference>
<keyword evidence="2 11" id="KW-0698">rRNA processing</keyword>
<dbReference type="PROSITE" id="PS50926">
    <property type="entry name" value="TRAM"/>
    <property type="match status" value="1"/>
</dbReference>
<feature type="active site" evidence="13">
    <location>
        <position position="415"/>
    </location>
</feature>
<protein>
    <recommendedName>
        <fullName evidence="11">23S rRNA (uracil(1939)-C(5))-methyltransferase RlmD</fullName>
        <ecNumber evidence="11">2.1.1.190</ecNumber>
    </recommendedName>
    <alternativeName>
        <fullName evidence="11">23S rRNA(m5U1939)-methyltransferase</fullName>
    </alternativeName>
</protein>
<evidence type="ECO:0000313" key="16">
    <source>
        <dbReference type="Proteomes" id="UP000887320"/>
    </source>
</evidence>
<dbReference type="Proteomes" id="UP000887320">
    <property type="component" value="Unassembled WGS sequence"/>
</dbReference>
<proteinExistence type="inferred from homology"/>
<dbReference type="CDD" id="cd02440">
    <property type="entry name" value="AdoMet_MTases"/>
    <property type="match status" value="1"/>
</dbReference>
<gene>
    <name evidence="11 15" type="primary">rlmD</name>
    <name evidence="15" type="ORF">KW868_17565</name>
</gene>
<feature type="binding site" evidence="11 12">
    <location>
        <position position="389"/>
    </location>
    <ligand>
        <name>S-adenosyl-L-methionine</name>
        <dbReference type="ChEBI" id="CHEBI:59789"/>
    </ligand>
</feature>
<evidence type="ECO:0000259" key="14">
    <source>
        <dbReference type="PROSITE" id="PS50926"/>
    </source>
</evidence>
<dbReference type="PROSITE" id="PS01230">
    <property type="entry name" value="TRMA_1"/>
    <property type="match status" value="1"/>
</dbReference>
<feature type="binding site" evidence="11 12">
    <location>
        <position position="317"/>
    </location>
    <ligand>
        <name>S-adenosyl-L-methionine</name>
        <dbReference type="ChEBI" id="CHEBI:59789"/>
    </ligand>
</feature>
<feature type="binding site" evidence="11">
    <location>
        <position position="368"/>
    </location>
    <ligand>
        <name>S-adenosyl-L-methionine</name>
        <dbReference type="ChEBI" id="CHEBI:59789"/>
    </ligand>
</feature>
<evidence type="ECO:0000313" key="15">
    <source>
        <dbReference type="EMBL" id="MCF0266262.1"/>
    </source>
</evidence>
<keyword evidence="5 11" id="KW-0949">S-adenosyl-L-methionine</keyword>
<dbReference type="Gene3D" id="2.40.50.140">
    <property type="entry name" value="Nucleic acid-binding proteins"/>
    <property type="match status" value="1"/>
</dbReference>
<feature type="binding site" evidence="11">
    <location>
        <position position="322"/>
    </location>
    <ligand>
        <name>S-adenosyl-L-methionine</name>
        <dbReference type="ChEBI" id="CHEBI:59789"/>
    </ligand>
</feature>
<keyword evidence="6 11" id="KW-0479">Metal-binding</keyword>
<dbReference type="NCBIfam" id="NF009639">
    <property type="entry name" value="PRK13168.1"/>
    <property type="match status" value="1"/>
</dbReference>
<dbReference type="Gene3D" id="3.40.50.150">
    <property type="entry name" value="Vaccinia Virus protein VP39"/>
    <property type="match status" value="1"/>
</dbReference>
<name>A0A8X8KIL9_ACIGI</name>
<evidence type="ECO:0000256" key="10">
    <source>
        <dbReference type="ARBA" id="ARBA00059995"/>
    </source>
</evidence>
<keyword evidence="4 11" id="KW-0808">Transferase</keyword>
<dbReference type="RefSeq" id="WP_234624048.1">
    <property type="nucleotide sequence ID" value="NZ_JAHWXT010000007.1"/>
</dbReference>
<dbReference type="Pfam" id="PF05958">
    <property type="entry name" value="tRNA_U5-meth_tr"/>
    <property type="match status" value="1"/>
</dbReference>
<dbReference type="SUPFAM" id="SSF50249">
    <property type="entry name" value="Nucleic acid-binding proteins"/>
    <property type="match status" value="1"/>
</dbReference>
<dbReference type="SUPFAM" id="SSF53335">
    <property type="entry name" value="S-adenosyl-L-methionine-dependent methyltransferases"/>
    <property type="match status" value="1"/>
</dbReference>
<evidence type="ECO:0000256" key="8">
    <source>
        <dbReference type="ARBA" id="ARBA00023014"/>
    </source>
</evidence>
<keyword evidence="7 11" id="KW-0408">Iron</keyword>
<feature type="binding site" evidence="11 12">
    <location>
        <position position="288"/>
    </location>
    <ligand>
        <name>S-adenosyl-L-methionine</name>
        <dbReference type="ChEBI" id="CHEBI:59789"/>
    </ligand>
</feature>
<evidence type="ECO:0000256" key="12">
    <source>
        <dbReference type="PROSITE-ProRule" id="PRU01024"/>
    </source>
</evidence>
<comment type="function">
    <text evidence="10 11">Catalyzes the formation of 5-methyl-uridine at position 1939 (m5U1939) in 23S rRNA.</text>
</comment>
<dbReference type="GO" id="GO:0003723">
    <property type="term" value="F:RNA binding"/>
    <property type="evidence" value="ECO:0007669"/>
    <property type="project" value="InterPro"/>
</dbReference>